<name>A0A5Q2Q7L3_9GAMM</name>
<feature type="transmembrane region" description="Helical" evidence="1">
    <location>
        <begin position="128"/>
        <end position="149"/>
    </location>
</feature>
<dbReference type="RefSeq" id="WP_153714003.1">
    <property type="nucleotide sequence ID" value="NZ_CP045871.1"/>
</dbReference>
<evidence type="ECO:0000256" key="1">
    <source>
        <dbReference type="SAM" id="Phobius"/>
    </source>
</evidence>
<dbReference type="EMBL" id="CP045871">
    <property type="protein sequence ID" value="QGG80499.1"/>
    <property type="molecule type" value="Genomic_DNA"/>
</dbReference>
<protein>
    <submittedName>
        <fullName evidence="2">Uncharacterized protein</fullName>
    </submittedName>
</protein>
<dbReference type="Proteomes" id="UP000388235">
    <property type="component" value="Chromosome"/>
</dbReference>
<organism evidence="2 3">
    <name type="scientific">Litorivicinus lipolyticus</name>
    <dbReference type="NCBI Taxonomy" id="418701"/>
    <lineage>
        <taxon>Bacteria</taxon>
        <taxon>Pseudomonadati</taxon>
        <taxon>Pseudomonadota</taxon>
        <taxon>Gammaproteobacteria</taxon>
        <taxon>Oceanospirillales</taxon>
        <taxon>Litorivicinaceae</taxon>
        <taxon>Litorivicinus</taxon>
    </lineage>
</organism>
<keyword evidence="1" id="KW-0472">Membrane</keyword>
<keyword evidence="1" id="KW-1133">Transmembrane helix</keyword>
<evidence type="ECO:0000313" key="2">
    <source>
        <dbReference type="EMBL" id="QGG80499.1"/>
    </source>
</evidence>
<gene>
    <name evidence="2" type="ORF">GH975_07900</name>
</gene>
<evidence type="ECO:0000313" key="3">
    <source>
        <dbReference type="Proteomes" id="UP000388235"/>
    </source>
</evidence>
<proteinExistence type="predicted"/>
<keyword evidence="3" id="KW-1185">Reference proteome</keyword>
<accession>A0A5Q2Q7L3</accession>
<keyword evidence="1" id="KW-0812">Transmembrane</keyword>
<dbReference type="KEGG" id="llp:GH975_07900"/>
<reference evidence="2 3" key="1">
    <citation type="submission" date="2019-11" db="EMBL/GenBank/DDBJ databases">
        <authorList>
            <person name="Khan S.A."/>
            <person name="Jeon C.O."/>
            <person name="Chun B.H."/>
        </authorList>
    </citation>
    <scope>NUCLEOTIDE SEQUENCE [LARGE SCALE GENOMIC DNA]</scope>
    <source>
        <strain evidence="2 3">IMCC 1097</strain>
    </source>
</reference>
<feature type="transmembrane region" description="Helical" evidence="1">
    <location>
        <begin position="155"/>
        <end position="175"/>
    </location>
</feature>
<dbReference type="AlphaFoldDB" id="A0A5Q2Q7L3"/>
<feature type="transmembrane region" description="Helical" evidence="1">
    <location>
        <begin position="187"/>
        <end position="208"/>
    </location>
</feature>
<sequence length="212" mass="23604">MTTYVRPVSIAFADVEAIASYVASNLESRREVIKEIGLLKLALEGFDAETSLYRLELDDPEFTRLSFLIGEDRLTRQGPPTLNSTLSFTYVHYSEQTKVGRLYSQVTNCFSRVSTWAYRSSNRSPLRMTLLVMLTGYGVASVALLASVIYRGQNWVPELTLMLAGGSVTFVHWSLARFQISSLIGQVLNVGGELALVCYVAFLISELLSVRI</sequence>